<sequence length="225" mass="23388">MEEEIAELKSRDAELEQLSNTEDHIHFLKTFQSAIDPPQFKDLSNITINQGLSFEAVKKSVSKLKTQLEDFCRKEVMMISAAVSEVQAVCPEPVTRQESFSGMGSAFTLPGFGQQASGTSLFGQPSVTSLFGQPSVTSLFGQANGASTMGTASGTSLFGQASGASTLGTGFLYQAPSSGGQLGSGSAGSGFGFGANTGVQSGQPNQAGLSWLFGNTNQNPPRSGH</sequence>
<gene>
    <name evidence="4" type="primary">LOC105902965</name>
</gene>
<feature type="domain" description="TRIM8/14/16/25/29/45/65 coiled-coil region" evidence="2">
    <location>
        <begin position="1"/>
        <end position="74"/>
    </location>
</feature>
<proteinExistence type="predicted"/>
<dbReference type="RefSeq" id="XP_031426567.1">
    <property type="nucleotide sequence ID" value="XM_031570707.1"/>
</dbReference>
<dbReference type="GeneID" id="105902965"/>
<evidence type="ECO:0000313" key="3">
    <source>
        <dbReference type="Proteomes" id="UP000515152"/>
    </source>
</evidence>
<organism evidence="3 4">
    <name type="scientific">Clupea harengus</name>
    <name type="common">Atlantic herring</name>
    <dbReference type="NCBI Taxonomy" id="7950"/>
    <lineage>
        <taxon>Eukaryota</taxon>
        <taxon>Metazoa</taxon>
        <taxon>Chordata</taxon>
        <taxon>Craniata</taxon>
        <taxon>Vertebrata</taxon>
        <taxon>Euteleostomi</taxon>
        <taxon>Actinopterygii</taxon>
        <taxon>Neopterygii</taxon>
        <taxon>Teleostei</taxon>
        <taxon>Clupei</taxon>
        <taxon>Clupeiformes</taxon>
        <taxon>Clupeoidei</taxon>
        <taxon>Clupeidae</taxon>
        <taxon>Clupea</taxon>
    </lineage>
</organism>
<accession>A0A6P8FTX6</accession>
<dbReference type="InterPro" id="IPR058030">
    <property type="entry name" value="TRIM8/14/16/25/29/45/65_CC"/>
</dbReference>
<name>A0A6P8FTX6_CLUHA</name>
<dbReference type="AlphaFoldDB" id="A0A6P8FTX6"/>
<dbReference type="Pfam" id="PF25600">
    <property type="entry name" value="TRIM_CC"/>
    <property type="match status" value="1"/>
</dbReference>
<dbReference type="Proteomes" id="UP000515152">
    <property type="component" value="Chromosome 7"/>
</dbReference>
<evidence type="ECO:0000256" key="1">
    <source>
        <dbReference type="SAM" id="MobiDB-lite"/>
    </source>
</evidence>
<evidence type="ECO:0000313" key="4">
    <source>
        <dbReference type="RefSeq" id="XP_031426567.1"/>
    </source>
</evidence>
<protein>
    <submittedName>
        <fullName evidence="4">Nucleoporin NUP116/NSP116-like isoform X2</fullName>
    </submittedName>
</protein>
<evidence type="ECO:0000259" key="2">
    <source>
        <dbReference type="Pfam" id="PF25600"/>
    </source>
</evidence>
<keyword evidence="3" id="KW-1185">Reference proteome</keyword>
<reference evidence="4" key="1">
    <citation type="submission" date="2025-08" db="UniProtKB">
        <authorList>
            <consortium name="RefSeq"/>
        </authorList>
    </citation>
    <scope>IDENTIFICATION</scope>
</reference>
<feature type="region of interest" description="Disordered" evidence="1">
    <location>
        <begin position="204"/>
        <end position="225"/>
    </location>
</feature>